<dbReference type="Pfam" id="PF13207">
    <property type="entry name" value="AAA_17"/>
    <property type="match status" value="1"/>
</dbReference>
<proteinExistence type="predicted"/>
<dbReference type="Proteomes" id="UP000178272">
    <property type="component" value="Unassembled WGS sequence"/>
</dbReference>
<name>A0A1G1V5H6_9BACT</name>
<dbReference type="AlphaFoldDB" id="A0A1G1V5H6"/>
<reference evidence="1 2" key="1">
    <citation type="journal article" date="2016" name="Nat. Commun.">
        <title>Thousands of microbial genomes shed light on interconnected biogeochemical processes in an aquifer system.</title>
        <authorList>
            <person name="Anantharaman K."/>
            <person name="Brown C.T."/>
            <person name="Hug L.A."/>
            <person name="Sharon I."/>
            <person name="Castelle C.J."/>
            <person name="Probst A.J."/>
            <person name="Thomas B.C."/>
            <person name="Singh A."/>
            <person name="Wilkins M.J."/>
            <person name="Karaoz U."/>
            <person name="Brodie E.L."/>
            <person name="Williams K.H."/>
            <person name="Hubbard S.S."/>
            <person name="Banfield J.F."/>
        </authorList>
    </citation>
    <scope>NUCLEOTIDE SEQUENCE [LARGE SCALE GENOMIC DNA]</scope>
</reference>
<evidence type="ECO:0000313" key="2">
    <source>
        <dbReference type="Proteomes" id="UP000178272"/>
    </source>
</evidence>
<dbReference type="Gene3D" id="3.40.50.300">
    <property type="entry name" value="P-loop containing nucleotide triphosphate hydrolases"/>
    <property type="match status" value="1"/>
</dbReference>
<comment type="caution">
    <text evidence="1">The sequence shown here is derived from an EMBL/GenBank/DDBJ whole genome shotgun (WGS) entry which is preliminary data.</text>
</comment>
<dbReference type="EMBL" id="MHCA01000052">
    <property type="protein sequence ID" value="OGY10660.1"/>
    <property type="molecule type" value="Genomic_DNA"/>
</dbReference>
<evidence type="ECO:0008006" key="3">
    <source>
        <dbReference type="Google" id="ProtNLM"/>
    </source>
</evidence>
<evidence type="ECO:0000313" key="1">
    <source>
        <dbReference type="EMBL" id="OGY10660.1"/>
    </source>
</evidence>
<dbReference type="InterPro" id="IPR027417">
    <property type="entry name" value="P-loop_NTPase"/>
</dbReference>
<organism evidence="1 2">
    <name type="scientific">Candidatus Blackburnbacteria bacterium RIFCSPHIGHO2_12_FULL_41_13b</name>
    <dbReference type="NCBI Taxonomy" id="1797517"/>
    <lineage>
        <taxon>Bacteria</taxon>
        <taxon>Candidatus Blackburniibacteriota</taxon>
    </lineage>
</organism>
<accession>A0A1G1V5H6</accession>
<dbReference type="STRING" id="1797517.A3F61_01190"/>
<protein>
    <recommendedName>
        <fullName evidence="3">Adenylate kinase</fullName>
    </recommendedName>
</protein>
<gene>
    <name evidence="1" type="ORF">A3F61_01190</name>
</gene>
<dbReference type="SUPFAM" id="SSF52540">
    <property type="entry name" value="P-loop containing nucleoside triphosphate hydrolases"/>
    <property type="match status" value="1"/>
</dbReference>
<sequence length="210" mass="23811">MKKNTIIHIGGARGVGKTTLLRSLSDSSLATDSGFVVLHMSDYLKDLSLFVYERPWSLLSEQDRQVVRVKAAERIQGLPANTILLDSHCVDMKDGQPVKIIPAEFERIIDGYIVITASPQVVRDRRLKDIRKIRDNDLTSIGTEIEYELLVATEIASARGQRVEVMDNTFLPETSEGIEQGIMRIIEIVKKFEERGQGEYENRLHNIERC</sequence>